<dbReference type="PANTHER" id="PTHR38120">
    <property type="entry name" value="EXPRESSED PROTEIN"/>
    <property type="match status" value="1"/>
</dbReference>
<dbReference type="OrthoDB" id="2121319at2759"/>
<feature type="compositionally biased region" description="Basic and acidic residues" evidence="2">
    <location>
        <begin position="359"/>
        <end position="371"/>
    </location>
</feature>
<feature type="coiled-coil region" evidence="1">
    <location>
        <begin position="296"/>
        <end position="323"/>
    </location>
</feature>
<dbReference type="AlphaFoldDB" id="A0A162V5I7"/>
<protein>
    <submittedName>
        <fullName evidence="3">Uncharacterized protein</fullName>
    </submittedName>
</protein>
<proteinExistence type="predicted"/>
<feature type="coiled-coil region" evidence="1">
    <location>
        <begin position="96"/>
        <end position="127"/>
    </location>
</feature>
<keyword evidence="4" id="KW-1185">Reference proteome</keyword>
<feature type="region of interest" description="Disordered" evidence="2">
    <location>
        <begin position="343"/>
        <end position="428"/>
    </location>
</feature>
<dbReference type="VEuPathDB" id="FungiDB:PHYBLDRAFT_185078"/>
<dbReference type="Proteomes" id="UP000077315">
    <property type="component" value="Unassembled WGS sequence"/>
</dbReference>
<evidence type="ECO:0000313" key="3">
    <source>
        <dbReference type="EMBL" id="OAD80152.1"/>
    </source>
</evidence>
<sequence>MTVSPLALDITDIIRVLEIQIPKIQHDTMTASNREHRAQMQDNQDEFRALGIEADYLRKTMMIMKEEISNSRKIQERLESQLYAQEQETAHAHKEMQTMTRLKKEAEKRLESELRNHENDRTLWQQREAELRGEIKRWAIQKQNPRRTRSATASNIWDTPETAKNWGTCAGMSPIFEDRRALTTDTVSCRDAKIRAQEKVILDVKTELQQQKRLAHEAIMTTKAQAHRVAWLEDELKGIKRLNASLMEDNEGYQLLLHEKTMTEIFNKGVEPEEPSQTANPTSLAAELQLVVSQDTDANQAQVNKLTEEVKTLQEANKALTLYMNKILLKIVDNNQLVDVLNIDDTPTSEPEPQSMVPKYEEKENHEEKSVIRQSTTPTPTTTTTTVKADSAVPVVNSNRPRRSTISSWMSSPKPETPSPPVNNSDNGWARALRRMTVMSWVQSSKPEPPKEDEAICLGHDSAISSRASESTEAETEAETEDEEQEQEQERKE</sequence>
<feature type="compositionally biased region" description="Low complexity" evidence="2">
    <location>
        <begin position="376"/>
        <end position="386"/>
    </location>
</feature>
<evidence type="ECO:0000256" key="1">
    <source>
        <dbReference type="SAM" id="Coils"/>
    </source>
</evidence>
<dbReference type="RefSeq" id="XP_018298192.1">
    <property type="nucleotide sequence ID" value="XM_018439027.1"/>
</dbReference>
<feature type="region of interest" description="Disordered" evidence="2">
    <location>
        <begin position="440"/>
        <end position="493"/>
    </location>
</feature>
<dbReference type="EMBL" id="KV440972">
    <property type="protein sequence ID" value="OAD80152.1"/>
    <property type="molecule type" value="Genomic_DNA"/>
</dbReference>
<reference evidence="4" key="1">
    <citation type="submission" date="2015-06" db="EMBL/GenBank/DDBJ databases">
        <title>Expansion of signal transduction pathways in fungi by whole-genome duplication.</title>
        <authorList>
            <consortium name="DOE Joint Genome Institute"/>
            <person name="Corrochano L.M."/>
            <person name="Kuo A."/>
            <person name="Marcet-Houben M."/>
            <person name="Polaino S."/>
            <person name="Salamov A."/>
            <person name="Villalobos J.M."/>
            <person name="Alvarez M.I."/>
            <person name="Avalos J."/>
            <person name="Benito E.P."/>
            <person name="Benoit I."/>
            <person name="Burger G."/>
            <person name="Camino L.P."/>
            <person name="Canovas D."/>
            <person name="Cerda-Olmedo E."/>
            <person name="Cheng J.-F."/>
            <person name="Dominguez A."/>
            <person name="Elias M."/>
            <person name="Eslava A.P."/>
            <person name="Glaser F."/>
            <person name="Grimwood J."/>
            <person name="Gutierrez G."/>
            <person name="Heitman J."/>
            <person name="Henrissat B."/>
            <person name="Iturriaga E.A."/>
            <person name="Lang B.F."/>
            <person name="Lavin J.L."/>
            <person name="Lee S."/>
            <person name="Li W."/>
            <person name="Lindquist E."/>
            <person name="Lopez-Garcia S."/>
            <person name="Luque E.M."/>
            <person name="Marcos A.T."/>
            <person name="Martin J."/>
            <person name="McCluskey K."/>
            <person name="Medina H.R."/>
            <person name="Miralles-Duran A."/>
            <person name="Miyazaki A."/>
            <person name="Munoz-Torres E."/>
            <person name="Oguiza J.A."/>
            <person name="Ohm R."/>
            <person name="Olmedo M."/>
            <person name="Orejas M."/>
            <person name="Ortiz-Castellanos L."/>
            <person name="Pisabarro A.G."/>
            <person name="Rodriguez-Romero J."/>
            <person name="Ruiz-Herrera J."/>
            <person name="Ruiz-Vazquez R."/>
            <person name="Sanz C."/>
            <person name="Schackwitz W."/>
            <person name="Schmutz J."/>
            <person name="Shahriari M."/>
            <person name="Shelest E."/>
            <person name="Silva-Franco F."/>
            <person name="Soanes D."/>
            <person name="Syed K."/>
            <person name="Tagua V.G."/>
            <person name="Talbot N.J."/>
            <person name="Thon M."/>
            <person name="De vries R.P."/>
            <person name="Wiebenga A."/>
            <person name="Yadav J.S."/>
            <person name="Braun E.L."/>
            <person name="Baker S."/>
            <person name="Garre V."/>
            <person name="Horwitz B."/>
            <person name="Torres-Martinez S."/>
            <person name="Idnurm A."/>
            <person name="Herrera-Estrella A."/>
            <person name="Gabaldon T."/>
            <person name="Grigoriev I.V."/>
        </authorList>
    </citation>
    <scope>NUCLEOTIDE SEQUENCE [LARGE SCALE GENOMIC DNA]</scope>
    <source>
        <strain evidence="4">NRRL 1555(-)</strain>
    </source>
</reference>
<dbReference type="GeneID" id="28999933"/>
<feature type="compositionally biased region" description="Polar residues" evidence="2">
    <location>
        <begin position="396"/>
        <end position="411"/>
    </location>
</feature>
<dbReference type="Gene3D" id="1.20.5.2440">
    <property type="match status" value="1"/>
</dbReference>
<name>A0A162V5I7_PHYB8</name>
<evidence type="ECO:0000313" key="4">
    <source>
        <dbReference type="Proteomes" id="UP000077315"/>
    </source>
</evidence>
<feature type="compositionally biased region" description="Acidic residues" evidence="2">
    <location>
        <begin position="472"/>
        <end position="487"/>
    </location>
</feature>
<accession>A0A162V5I7</accession>
<dbReference type="InParanoid" id="A0A162V5I7"/>
<dbReference type="STRING" id="763407.A0A162V5I7"/>
<keyword evidence="1" id="KW-0175">Coiled coil</keyword>
<evidence type="ECO:0000256" key="2">
    <source>
        <dbReference type="SAM" id="MobiDB-lite"/>
    </source>
</evidence>
<organism evidence="3 4">
    <name type="scientific">Phycomyces blakesleeanus (strain ATCC 8743b / DSM 1359 / FGSC 10004 / NBRC 33097 / NRRL 1555)</name>
    <dbReference type="NCBI Taxonomy" id="763407"/>
    <lineage>
        <taxon>Eukaryota</taxon>
        <taxon>Fungi</taxon>
        <taxon>Fungi incertae sedis</taxon>
        <taxon>Mucoromycota</taxon>
        <taxon>Mucoromycotina</taxon>
        <taxon>Mucoromycetes</taxon>
        <taxon>Mucorales</taxon>
        <taxon>Phycomycetaceae</taxon>
        <taxon>Phycomyces</taxon>
    </lineage>
</organism>
<gene>
    <name evidence="3" type="ORF">PHYBLDRAFT_185078</name>
</gene>
<dbReference type="PANTHER" id="PTHR38120:SF1">
    <property type="entry name" value="M PROTEIN, SEROTYPE 2.1"/>
    <property type="match status" value="1"/>
</dbReference>